<organism evidence="6 7">
    <name type="scientific">Mucilaginibacter rubeus</name>
    <dbReference type="NCBI Taxonomy" id="2027860"/>
    <lineage>
        <taxon>Bacteria</taxon>
        <taxon>Pseudomonadati</taxon>
        <taxon>Bacteroidota</taxon>
        <taxon>Sphingobacteriia</taxon>
        <taxon>Sphingobacteriales</taxon>
        <taxon>Sphingobacteriaceae</taxon>
        <taxon>Mucilaginibacter</taxon>
    </lineage>
</organism>
<dbReference type="InterPro" id="IPR029044">
    <property type="entry name" value="Nucleotide-diphossugar_trans"/>
</dbReference>
<dbReference type="OrthoDB" id="8936324at2"/>
<sequence length="338" mass="38686">MRGIIINLLLMDNTNINEGISVVIPNYNGVKLLSKNLPSVYQALKNSGLPYEVIISDDASTDESVSFVRTDYPDVILIENRENSGFSVNINKGIAAAKLELMLLLNSDIKLDEHYFEQQLKYFDKPGTFGVMGKIIDEGTGDVAESCKYPLPSYFKINHFKNIPVNTDSPVYSFYLSGANALVNLEKLNELGGFNEIFSPFYHEDLDLSLRAWENGWQCYYEHNAICFHAVSATIKSHSSKKKIKTISTRNRLLLHFFHLNGIRLYLWSLITFLSLSVKWMGGKFYYFNAYRQYLKKLPAMKAYKQAFKQNAVNKGRYVPYDRVKENIRTAIDRVLSS</sequence>
<dbReference type="Pfam" id="PF00535">
    <property type="entry name" value="Glycos_transf_2"/>
    <property type="match status" value="1"/>
</dbReference>
<keyword evidence="4" id="KW-1133">Transmembrane helix</keyword>
<evidence type="ECO:0000313" key="7">
    <source>
        <dbReference type="Proteomes" id="UP000251402"/>
    </source>
</evidence>
<dbReference type="GO" id="GO:0016757">
    <property type="term" value="F:glycosyltransferase activity"/>
    <property type="evidence" value="ECO:0007669"/>
    <property type="project" value="UniProtKB-KW"/>
</dbReference>
<reference evidence="6" key="1">
    <citation type="submission" date="2019-08" db="EMBL/GenBank/DDBJ databases">
        <title>Comparative genome analysis confer to the adaptation heavy metal polluted environment.</title>
        <authorList>
            <person name="Li Y."/>
        </authorList>
    </citation>
    <scope>NUCLEOTIDE SEQUENCE [LARGE SCALE GENOMIC DNA]</scope>
    <source>
        <strain evidence="6">P1</strain>
    </source>
</reference>
<dbReference type="Proteomes" id="UP000251402">
    <property type="component" value="Chromosome"/>
</dbReference>
<comment type="similarity">
    <text evidence="1">Belongs to the glycosyltransferase 2 family.</text>
</comment>
<dbReference type="SUPFAM" id="SSF53448">
    <property type="entry name" value="Nucleotide-diphospho-sugar transferases"/>
    <property type="match status" value="1"/>
</dbReference>
<protein>
    <submittedName>
        <fullName evidence="6">Glycosyltransferase family 2 protein</fullName>
    </submittedName>
</protein>
<dbReference type="EMBL" id="CP043450">
    <property type="protein sequence ID" value="QEM08488.1"/>
    <property type="molecule type" value="Genomic_DNA"/>
</dbReference>
<evidence type="ECO:0000256" key="3">
    <source>
        <dbReference type="ARBA" id="ARBA00022679"/>
    </source>
</evidence>
<keyword evidence="7" id="KW-1185">Reference proteome</keyword>
<dbReference type="KEGG" id="mrub:DEO27_000095"/>
<dbReference type="Gene3D" id="3.90.550.10">
    <property type="entry name" value="Spore Coat Polysaccharide Biosynthesis Protein SpsA, Chain A"/>
    <property type="match status" value="1"/>
</dbReference>
<proteinExistence type="inferred from homology"/>
<keyword evidence="2" id="KW-0328">Glycosyltransferase</keyword>
<evidence type="ECO:0000259" key="5">
    <source>
        <dbReference type="Pfam" id="PF00535"/>
    </source>
</evidence>
<dbReference type="AlphaFoldDB" id="A0A5C1HUS8"/>
<dbReference type="PANTHER" id="PTHR43179">
    <property type="entry name" value="RHAMNOSYLTRANSFERASE WBBL"/>
    <property type="match status" value="1"/>
</dbReference>
<keyword evidence="3" id="KW-0808">Transferase</keyword>
<evidence type="ECO:0000313" key="6">
    <source>
        <dbReference type="EMBL" id="QEM08488.1"/>
    </source>
</evidence>
<dbReference type="PANTHER" id="PTHR43179:SF12">
    <property type="entry name" value="GALACTOFURANOSYLTRANSFERASE GLFT2"/>
    <property type="match status" value="1"/>
</dbReference>
<evidence type="ECO:0000256" key="4">
    <source>
        <dbReference type="SAM" id="Phobius"/>
    </source>
</evidence>
<keyword evidence="4" id="KW-0472">Membrane</keyword>
<feature type="transmembrane region" description="Helical" evidence="4">
    <location>
        <begin position="265"/>
        <end position="287"/>
    </location>
</feature>
<dbReference type="InterPro" id="IPR001173">
    <property type="entry name" value="Glyco_trans_2-like"/>
</dbReference>
<accession>A0A5C1HUS8</accession>
<evidence type="ECO:0000256" key="2">
    <source>
        <dbReference type="ARBA" id="ARBA00022676"/>
    </source>
</evidence>
<feature type="domain" description="Glycosyltransferase 2-like" evidence="5">
    <location>
        <begin position="21"/>
        <end position="176"/>
    </location>
</feature>
<gene>
    <name evidence="6" type="ORF">DEO27_000095</name>
</gene>
<keyword evidence="4" id="KW-0812">Transmembrane</keyword>
<evidence type="ECO:0000256" key="1">
    <source>
        <dbReference type="ARBA" id="ARBA00006739"/>
    </source>
</evidence>
<name>A0A5C1HUS8_9SPHI</name>